<dbReference type="InterPro" id="IPR013222">
    <property type="entry name" value="Glyco_hyd_98_carb-bd"/>
</dbReference>
<dbReference type="Pfam" id="PF08305">
    <property type="entry name" value="NPCBM"/>
    <property type="match status" value="1"/>
</dbReference>
<comment type="caution">
    <text evidence="2">The sequence shown here is derived from an EMBL/GenBank/DDBJ whole genome shotgun (WGS) entry which is preliminary data.</text>
</comment>
<dbReference type="InterPro" id="IPR038637">
    <property type="entry name" value="NPCBM_sf"/>
</dbReference>
<dbReference type="SUPFAM" id="SSF49785">
    <property type="entry name" value="Galactose-binding domain-like"/>
    <property type="match status" value="1"/>
</dbReference>
<proteinExistence type="predicted"/>
<name>A0ABS1PAX5_9ACTN</name>
<gene>
    <name evidence="2" type="ORF">JK361_33415</name>
</gene>
<dbReference type="Gene3D" id="2.60.120.1060">
    <property type="entry name" value="NPCBM/NEW2 domain"/>
    <property type="match status" value="1"/>
</dbReference>
<dbReference type="Proteomes" id="UP000621386">
    <property type="component" value="Unassembled WGS sequence"/>
</dbReference>
<dbReference type="EMBL" id="JAERRH010000019">
    <property type="protein sequence ID" value="MBL1109424.1"/>
    <property type="molecule type" value="Genomic_DNA"/>
</dbReference>
<sequence length="120" mass="12911">MDTSAVEINGKGFARSVTLTANAAGPVNSAEYHLGRHYRTFAATVGLRDDSPTGGSLTFEVAIDGTREYRETIHLGESRDIKLDIGNALRIKLTVTYTGQDSGSVYYGSWGDARIQPSTP</sequence>
<evidence type="ECO:0000313" key="2">
    <source>
        <dbReference type="EMBL" id="MBL1109424.1"/>
    </source>
</evidence>
<accession>A0ABS1PAX5</accession>
<keyword evidence="3" id="KW-1185">Reference proteome</keyword>
<organism evidence="2 3">
    <name type="scientific">Streptomyces musisoli</name>
    <dbReference type="NCBI Taxonomy" id="2802280"/>
    <lineage>
        <taxon>Bacteria</taxon>
        <taxon>Bacillati</taxon>
        <taxon>Actinomycetota</taxon>
        <taxon>Actinomycetes</taxon>
        <taxon>Kitasatosporales</taxon>
        <taxon>Streptomycetaceae</taxon>
        <taxon>Streptomyces</taxon>
    </lineage>
</organism>
<dbReference type="InterPro" id="IPR008979">
    <property type="entry name" value="Galactose-bd-like_sf"/>
</dbReference>
<evidence type="ECO:0000313" key="3">
    <source>
        <dbReference type="Proteomes" id="UP000621386"/>
    </source>
</evidence>
<evidence type="ECO:0000259" key="1">
    <source>
        <dbReference type="Pfam" id="PF08305"/>
    </source>
</evidence>
<protein>
    <submittedName>
        <fullName evidence="2">NPCBM/NEW2 domain-containing protein</fullName>
    </submittedName>
</protein>
<feature type="domain" description="Glycosyl hydrolase family 98 putative carbohydrate-binding module" evidence="1">
    <location>
        <begin position="4"/>
        <end position="115"/>
    </location>
</feature>
<reference evidence="2 3" key="1">
    <citation type="submission" date="2021-01" db="EMBL/GenBank/DDBJ databases">
        <title>WGS of actinomycetes isolated from Thailand.</title>
        <authorList>
            <person name="Thawai C."/>
        </authorList>
    </citation>
    <scope>NUCLEOTIDE SEQUENCE [LARGE SCALE GENOMIC DNA]</scope>
    <source>
        <strain evidence="2 3">CH5-8</strain>
    </source>
</reference>